<evidence type="ECO:0000259" key="5">
    <source>
        <dbReference type="PROSITE" id="PS50883"/>
    </source>
</evidence>
<dbReference type="InterPro" id="IPR035965">
    <property type="entry name" value="PAS-like_dom_sf"/>
</dbReference>
<evidence type="ECO:0000256" key="2">
    <source>
        <dbReference type="SAM" id="Phobius"/>
    </source>
</evidence>
<dbReference type="InterPro" id="IPR035919">
    <property type="entry name" value="EAL_sf"/>
</dbReference>
<dbReference type="AlphaFoldDB" id="A0A2P7NWZ6"/>
<dbReference type="Gene3D" id="3.20.20.450">
    <property type="entry name" value="EAL domain"/>
    <property type="match status" value="1"/>
</dbReference>
<comment type="caution">
    <text evidence="7">The sequence shown here is derived from an EMBL/GenBank/DDBJ whole genome shotgun (WGS) entry which is preliminary data.</text>
</comment>
<dbReference type="Proteomes" id="UP000241912">
    <property type="component" value="Unassembled WGS sequence"/>
</dbReference>
<dbReference type="InterPro" id="IPR000700">
    <property type="entry name" value="PAS-assoc_C"/>
</dbReference>
<dbReference type="InterPro" id="IPR013655">
    <property type="entry name" value="PAS_fold_3"/>
</dbReference>
<dbReference type="InterPro" id="IPR001633">
    <property type="entry name" value="EAL_dom"/>
</dbReference>
<dbReference type="SMART" id="SM00091">
    <property type="entry name" value="PAS"/>
    <property type="match status" value="1"/>
</dbReference>
<dbReference type="SUPFAM" id="SSF55073">
    <property type="entry name" value="Nucleotide cyclase"/>
    <property type="match status" value="1"/>
</dbReference>
<dbReference type="PROSITE" id="PS50113">
    <property type="entry name" value="PAC"/>
    <property type="match status" value="1"/>
</dbReference>
<gene>
    <name evidence="7" type="ORF">C7H79_05540</name>
</gene>
<keyword evidence="2" id="KW-0812">Transmembrane</keyword>
<dbReference type="Pfam" id="PF00563">
    <property type="entry name" value="EAL"/>
    <property type="match status" value="1"/>
</dbReference>
<keyword evidence="8" id="KW-1185">Reference proteome</keyword>
<keyword evidence="2" id="KW-1133">Transmembrane helix</keyword>
<feature type="domain" description="GGDEF" evidence="6">
    <location>
        <begin position="599"/>
        <end position="729"/>
    </location>
</feature>
<dbReference type="RefSeq" id="WP_106706295.1">
    <property type="nucleotide sequence ID" value="NZ_PXXU01000011.1"/>
</dbReference>
<name>A0A2P7NWZ6_9PROT</name>
<evidence type="ECO:0000259" key="3">
    <source>
        <dbReference type="PROSITE" id="PS50112"/>
    </source>
</evidence>
<dbReference type="Pfam" id="PF08447">
    <property type="entry name" value="PAS_3"/>
    <property type="match status" value="1"/>
</dbReference>
<dbReference type="CDD" id="cd00130">
    <property type="entry name" value="PAS"/>
    <property type="match status" value="1"/>
</dbReference>
<organism evidence="7 8">
    <name type="scientific">Nitrosomonas supralitoralis</name>
    <dbReference type="NCBI Taxonomy" id="2116706"/>
    <lineage>
        <taxon>Bacteria</taxon>
        <taxon>Pseudomonadati</taxon>
        <taxon>Pseudomonadota</taxon>
        <taxon>Betaproteobacteria</taxon>
        <taxon>Nitrosomonadales</taxon>
        <taxon>Nitrosomonadaceae</taxon>
        <taxon>Nitrosomonas</taxon>
    </lineage>
</organism>
<dbReference type="InterPro" id="IPR043128">
    <property type="entry name" value="Rev_trsase/Diguanyl_cyclase"/>
</dbReference>
<evidence type="ECO:0000259" key="4">
    <source>
        <dbReference type="PROSITE" id="PS50113"/>
    </source>
</evidence>
<dbReference type="PANTHER" id="PTHR33121">
    <property type="entry name" value="CYCLIC DI-GMP PHOSPHODIESTERASE PDEF"/>
    <property type="match status" value="1"/>
</dbReference>
<dbReference type="SUPFAM" id="SSF55785">
    <property type="entry name" value="PYP-like sensor domain (PAS domain)"/>
    <property type="match status" value="1"/>
</dbReference>
<feature type="transmembrane region" description="Helical" evidence="2">
    <location>
        <begin position="398"/>
        <end position="420"/>
    </location>
</feature>
<protein>
    <recommendedName>
        <fullName evidence="9">PAS domain S-box-containing protein/diguanylate cyclase (GGDEF) domain-containing protein</fullName>
    </recommendedName>
</protein>
<feature type="transmembrane region" description="Helical" evidence="2">
    <location>
        <begin position="12"/>
        <end position="30"/>
    </location>
</feature>
<dbReference type="PROSITE" id="PS50883">
    <property type="entry name" value="EAL"/>
    <property type="match status" value="1"/>
</dbReference>
<dbReference type="SMART" id="SM00052">
    <property type="entry name" value="EAL"/>
    <property type="match status" value="1"/>
</dbReference>
<evidence type="ECO:0000259" key="6">
    <source>
        <dbReference type="PROSITE" id="PS50887"/>
    </source>
</evidence>
<dbReference type="InterPro" id="IPR050706">
    <property type="entry name" value="Cyclic-di-GMP_PDE-like"/>
</dbReference>
<dbReference type="PANTHER" id="PTHR33121:SF79">
    <property type="entry name" value="CYCLIC DI-GMP PHOSPHODIESTERASE PDED-RELATED"/>
    <property type="match status" value="1"/>
</dbReference>
<dbReference type="InterPro" id="IPR029787">
    <property type="entry name" value="Nucleotide_cyclase"/>
</dbReference>
<feature type="coiled-coil region" evidence="1">
    <location>
        <begin position="32"/>
        <end position="59"/>
    </location>
</feature>
<dbReference type="PROSITE" id="PS50112">
    <property type="entry name" value="PAS"/>
    <property type="match status" value="1"/>
</dbReference>
<dbReference type="InterPro" id="IPR000160">
    <property type="entry name" value="GGDEF_dom"/>
</dbReference>
<evidence type="ECO:0000313" key="7">
    <source>
        <dbReference type="EMBL" id="PSJ17981.1"/>
    </source>
</evidence>
<keyword evidence="1" id="KW-0175">Coiled coil</keyword>
<dbReference type="SUPFAM" id="SSF141868">
    <property type="entry name" value="EAL domain-like"/>
    <property type="match status" value="1"/>
</dbReference>
<dbReference type="NCBIfam" id="TIGR00229">
    <property type="entry name" value="sensory_box"/>
    <property type="match status" value="1"/>
</dbReference>
<dbReference type="SMART" id="SM00267">
    <property type="entry name" value="GGDEF"/>
    <property type="match status" value="1"/>
</dbReference>
<dbReference type="CDD" id="cd01948">
    <property type="entry name" value="EAL"/>
    <property type="match status" value="1"/>
</dbReference>
<dbReference type="PROSITE" id="PS50887">
    <property type="entry name" value="GGDEF"/>
    <property type="match status" value="1"/>
</dbReference>
<sequence length="975" mass="111900">MKKIFGKYKKELFLMLGAILLVLSISTYFMHIQATQSLINEHSNKLTSLKNALKIYIEDYFDLTADVVLTLGASETAINAMHQFEYAVKEDSSHSDIHFNQKLLTENIQSFLEQISYDVPQAHKKQPLEYYLSESQNSKILQERYIANNPFSRYQRYKLLDSKTGLAYDRIHKKFHPYFLNELQQYNFYDIFLIDNAGNVIYTVTKEFDFATNILSGAYANSGLASAYKKAINSPRHEVVFEDFKPYEPSYNKPAAFIATSLYDGDTQVGVLAIQLPITQIVKTMTFNHSQEEIGLGKSGESYLVGDDLFMRSDSRFIKTMTDPLVEKFSTTVGITQVNTRAVLQALKGRTSDELIEDYRGTEVYSSYAPVKVFDKNWALLVEIDKQEVLDSARQGTFILLLTSVMIFVIFVTMILFLFIRMILKPMQTNEELLSENLRLQNKALLTSETLLNEYKKAVDLSAIVSKADKQGIITYVNDAFCKVSGFLEDELLGHSHNVIRHPDMPKEVFEELWHTLLNKQVWKGIIKNRKKDGGCYYVNTTIVPILDENGEIQEFMSIRTDITDLIFKEEQILRQTTDPVTLLPNRQQLLEDIGQLMNDAMLASVIINNFRDINDFYGAEVADKVIKNIAAIFQEITLNKAIKLYKITSDGFALFTREHMPMPDFVKIMQNLIDHFDRDIITIDESQFNLSITVGATSGNKTRLFINSEMALRTAIESSKSLMSFEKNSEIEAQYQNNIAMTTKIKNAIKNNGILVFKQLISANKKGSFQKYECLVRMRDNDEIISPFFFLDISKKARLYPTITKIMIERTFEYFSDKEEEFSINFTLEDILADEIVKLLVHKIKQYKIGNRLVIELVESEGIEDYESVCEFITVIKSLGCKIAIDDFGTGYSNFEYLMKLNADYIKIDGSLIKNIHLDKDAEVVVQLIVDFARRMNIKVIAEYVHNQEVQDKIQAMDIDFSQGSFISEPQELT</sequence>
<proteinExistence type="predicted"/>
<dbReference type="InterPro" id="IPR000014">
    <property type="entry name" value="PAS"/>
</dbReference>
<feature type="domain" description="PAS" evidence="3">
    <location>
        <begin position="451"/>
        <end position="520"/>
    </location>
</feature>
<dbReference type="GO" id="GO:0071111">
    <property type="term" value="F:cyclic-guanylate-specific phosphodiesterase activity"/>
    <property type="evidence" value="ECO:0007669"/>
    <property type="project" value="InterPro"/>
</dbReference>
<dbReference type="SMART" id="SM00086">
    <property type="entry name" value="PAC"/>
    <property type="match status" value="1"/>
</dbReference>
<dbReference type="EMBL" id="PXXU01000011">
    <property type="protein sequence ID" value="PSJ17981.1"/>
    <property type="molecule type" value="Genomic_DNA"/>
</dbReference>
<reference evidence="7 8" key="1">
    <citation type="submission" date="2018-03" db="EMBL/GenBank/DDBJ databases">
        <title>Draft genome of Nitrosomonas supralitoralis APG5.</title>
        <authorList>
            <person name="Urakawa H."/>
            <person name="Lopez J.V."/>
        </authorList>
    </citation>
    <scope>NUCLEOTIDE SEQUENCE [LARGE SCALE GENOMIC DNA]</scope>
    <source>
        <strain evidence="7 8">APG5</strain>
    </source>
</reference>
<evidence type="ECO:0000256" key="1">
    <source>
        <dbReference type="SAM" id="Coils"/>
    </source>
</evidence>
<evidence type="ECO:0000313" key="8">
    <source>
        <dbReference type="Proteomes" id="UP000241912"/>
    </source>
</evidence>
<dbReference type="OrthoDB" id="9813903at2"/>
<accession>A0A2P7NWZ6</accession>
<dbReference type="Gene3D" id="3.30.70.270">
    <property type="match status" value="1"/>
</dbReference>
<feature type="domain" description="EAL" evidence="5">
    <location>
        <begin position="739"/>
        <end position="975"/>
    </location>
</feature>
<dbReference type="Pfam" id="PF00990">
    <property type="entry name" value="GGDEF"/>
    <property type="match status" value="1"/>
</dbReference>
<keyword evidence="2" id="KW-0472">Membrane</keyword>
<feature type="domain" description="PAC" evidence="4">
    <location>
        <begin position="520"/>
        <end position="575"/>
    </location>
</feature>
<dbReference type="InterPro" id="IPR001610">
    <property type="entry name" value="PAC"/>
</dbReference>
<dbReference type="Gene3D" id="3.30.450.20">
    <property type="entry name" value="PAS domain"/>
    <property type="match status" value="2"/>
</dbReference>
<evidence type="ECO:0008006" key="9">
    <source>
        <dbReference type="Google" id="ProtNLM"/>
    </source>
</evidence>